<sequence>MASATGGIHSLFHNPATLTEVSDHIVNVGSAELYGIPYTHAGWINYVKGIGVLGISTEFSKVAFQEVDLSKEQRIGISHGFYLQKDRNSTLALGATLNRFSWTLGHSAGTAGDGSDGIPGGMSTAWGLDVGVIGVLRKKHRVGAFVKNAI</sequence>
<dbReference type="AlphaFoldDB" id="A0A382GDB9"/>
<protein>
    <recommendedName>
        <fullName evidence="2">DUF5723 domain-containing protein</fullName>
    </recommendedName>
</protein>
<feature type="non-terminal residue" evidence="1">
    <location>
        <position position="150"/>
    </location>
</feature>
<proteinExistence type="predicted"/>
<name>A0A382GDB9_9ZZZZ</name>
<evidence type="ECO:0008006" key="2">
    <source>
        <dbReference type="Google" id="ProtNLM"/>
    </source>
</evidence>
<evidence type="ECO:0000313" key="1">
    <source>
        <dbReference type="EMBL" id="SVB73200.1"/>
    </source>
</evidence>
<reference evidence="1" key="1">
    <citation type="submission" date="2018-05" db="EMBL/GenBank/DDBJ databases">
        <authorList>
            <person name="Lanie J.A."/>
            <person name="Ng W.-L."/>
            <person name="Kazmierczak K.M."/>
            <person name="Andrzejewski T.M."/>
            <person name="Davidsen T.M."/>
            <person name="Wayne K.J."/>
            <person name="Tettelin H."/>
            <person name="Glass J.I."/>
            <person name="Rusch D."/>
            <person name="Podicherti R."/>
            <person name="Tsui H.-C.T."/>
            <person name="Winkler M.E."/>
        </authorList>
    </citation>
    <scope>NUCLEOTIDE SEQUENCE</scope>
</reference>
<organism evidence="1">
    <name type="scientific">marine metagenome</name>
    <dbReference type="NCBI Taxonomy" id="408172"/>
    <lineage>
        <taxon>unclassified sequences</taxon>
        <taxon>metagenomes</taxon>
        <taxon>ecological metagenomes</taxon>
    </lineage>
</organism>
<accession>A0A382GDB9</accession>
<dbReference type="EMBL" id="UINC01054918">
    <property type="protein sequence ID" value="SVB73200.1"/>
    <property type="molecule type" value="Genomic_DNA"/>
</dbReference>
<gene>
    <name evidence="1" type="ORF">METZ01_LOCUS226054</name>
</gene>